<dbReference type="InterPro" id="IPR036085">
    <property type="entry name" value="PAZ_dom_sf"/>
</dbReference>
<feature type="compositionally biased region" description="Low complexity" evidence="2">
    <location>
        <begin position="241"/>
        <end position="292"/>
    </location>
</feature>
<feature type="compositionally biased region" description="Polar residues" evidence="2">
    <location>
        <begin position="15"/>
        <end position="25"/>
    </location>
</feature>
<organism evidence="5">
    <name type="scientific">Schistocerca gregaria</name>
    <name type="common">Desert locust</name>
    <name type="synonym">Gryllus gregarius</name>
    <dbReference type="NCBI Taxonomy" id="7010"/>
    <lineage>
        <taxon>Eukaryota</taxon>
        <taxon>Metazoa</taxon>
        <taxon>Ecdysozoa</taxon>
        <taxon>Arthropoda</taxon>
        <taxon>Hexapoda</taxon>
        <taxon>Insecta</taxon>
        <taxon>Pterygota</taxon>
        <taxon>Neoptera</taxon>
        <taxon>Polyneoptera</taxon>
        <taxon>Orthoptera</taxon>
        <taxon>Caelifera</taxon>
        <taxon>Acrididea</taxon>
        <taxon>Acridomorpha</taxon>
        <taxon>Acridoidea</taxon>
        <taxon>Acrididae</taxon>
        <taxon>Cyrtacanthacridinae</taxon>
        <taxon>Schistocerca</taxon>
    </lineage>
</organism>
<dbReference type="Gene3D" id="2.170.260.10">
    <property type="entry name" value="paz domain"/>
    <property type="match status" value="1"/>
</dbReference>
<dbReference type="InterPro" id="IPR045246">
    <property type="entry name" value="Piwi_ago-like"/>
</dbReference>
<dbReference type="Pfam" id="PF16488">
    <property type="entry name" value="ArgoL2"/>
    <property type="match status" value="1"/>
</dbReference>
<feature type="compositionally biased region" description="Low complexity" evidence="2">
    <location>
        <begin position="111"/>
        <end position="120"/>
    </location>
</feature>
<dbReference type="InterPro" id="IPR003100">
    <property type="entry name" value="PAZ_dom"/>
</dbReference>
<dbReference type="InterPro" id="IPR012337">
    <property type="entry name" value="RNaseH-like_sf"/>
</dbReference>
<dbReference type="SMART" id="SM00950">
    <property type="entry name" value="Piwi"/>
    <property type="match status" value="1"/>
</dbReference>
<dbReference type="GO" id="GO:0034587">
    <property type="term" value="P:piRNA processing"/>
    <property type="evidence" value="ECO:0007669"/>
    <property type="project" value="UniProtKB-ARBA"/>
</dbReference>
<dbReference type="PROSITE" id="PS50821">
    <property type="entry name" value="PAZ"/>
    <property type="match status" value="1"/>
</dbReference>
<comment type="similarity">
    <text evidence="1">Belongs to the argonaute family.</text>
</comment>
<dbReference type="InterPro" id="IPR032472">
    <property type="entry name" value="ArgoL2"/>
</dbReference>
<feature type="domain" description="Piwi" evidence="4">
    <location>
        <begin position="816"/>
        <end position="1118"/>
    </location>
</feature>
<evidence type="ECO:0000259" key="4">
    <source>
        <dbReference type="PROSITE" id="PS50822"/>
    </source>
</evidence>
<evidence type="ECO:0000259" key="3">
    <source>
        <dbReference type="PROSITE" id="PS50821"/>
    </source>
</evidence>
<dbReference type="Pfam" id="PF08699">
    <property type="entry name" value="ArgoL1"/>
    <property type="match status" value="1"/>
</dbReference>
<feature type="domain" description="PAZ" evidence="3">
    <location>
        <begin position="550"/>
        <end position="654"/>
    </location>
</feature>
<proteinExistence type="evidence at transcript level"/>
<dbReference type="Pfam" id="PF16486">
    <property type="entry name" value="ArgoN"/>
    <property type="match status" value="1"/>
</dbReference>
<dbReference type="SUPFAM" id="SSF101690">
    <property type="entry name" value="PAZ domain"/>
    <property type="match status" value="1"/>
</dbReference>
<dbReference type="CDD" id="cd04657">
    <property type="entry name" value="Piwi_ago-like"/>
    <property type="match status" value="1"/>
</dbReference>
<protein>
    <submittedName>
        <fullName evidence="5">Argonaute 2</fullName>
    </submittedName>
</protein>
<dbReference type="Pfam" id="PF02170">
    <property type="entry name" value="PAZ"/>
    <property type="match status" value="1"/>
</dbReference>
<feature type="compositionally biased region" description="Basic and acidic residues" evidence="2">
    <location>
        <begin position="63"/>
        <end position="78"/>
    </location>
</feature>
<dbReference type="Pfam" id="PF02171">
    <property type="entry name" value="Piwi"/>
    <property type="match status" value="1"/>
</dbReference>
<evidence type="ECO:0000313" key="5">
    <source>
        <dbReference type="EMBL" id="QVD39219.1"/>
    </source>
</evidence>
<feature type="compositionally biased region" description="Low complexity" evidence="2">
    <location>
        <begin position="153"/>
        <end position="164"/>
    </location>
</feature>
<dbReference type="PANTHER" id="PTHR22891">
    <property type="entry name" value="EUKARYOTIC TRANSLATION INITIATION FACTOR 2C"/>
    <property type="match status" value="1"/>
</dbReference>
<reference evidence="5" key="1">
    <citation type="journal article" date="2021" name="J. Neurophysiol.">
        <title>Gene transcription changes in a locust model of noise-induced deafness.</title>
        <authorList>
            <person name="French A.S."/>
            <person name="Warren B."/>
        </authorList>
    </citation>
    <scope>NUCLEOTIDE SEQUENCE</scope>
</reference>
<dbReference type="Gene3D" id="3.40.50.2300">
    <property type="match status" value="1"/>
</dbReference>
<name>A0A8E5JSL9_SCHGR</name>
<dbReference type="PROSITE" id="PS50822">
    <property type="entry name" value="PIWI"/>
    <property type="match status" value="1"/>
</dbReference>
<dbReference type="InterPro" id="IPR014811">
    <property type="entry name" value="ArgoL1"/>
</dbReference>
<dbReference type="SUPFAM" id="SSF53098">
    <property type="entry name" value="Ribonuclease H-like"/>
    <property type="match status" value="1"/>
</dbReference>
<accession>A0A8E5JSL9</accession>
<dbReference type="SMART" id="SM01163">
    <property type="entry name" value="DUF1785"/>
    <property type="match status" value="1"/>
</dbReference>
<dbReference type="OrthoDB" id="10252740at2759"/>
<dbReference type="InterPro" id="IPR036397">
    <property type="entry name" value="RNaseH_sf"/>
</dbReference>
<dbReference type="GO" id="GO:0003723">
    <property type="term" value="F:RNA binding"/>
    <property type="evidence" value="ECO:0007669"/>
    <property type="project" value="InterPro"/>
</dbReference>
<evidence type="ECO:0000256" key="2">
    <source>
        <dbReference type="SAM" id="MobiDB-lite"/>
    </source>
</evidence>
<dbReference type="InterPro" id="IPR003165">
    <property type="entry name" value="Piwi"/>
</dbReference>
<dbReference type="AlphaFoldDB" id="A0A8E5JSL9"/>
<sequence length="1149" mass="129963">MGKGKKKKTPPAQEAASSGTPPQRSQAEEAVSDRQATKKVPVKQAQEVGEASGASAVASTTHPAREQRVAERLPEALPRHPPIQEAGAAQLPQQRAPPVAYLSDQTAFPPQRGRGYSYGRGQDRGHGHSRGRARGRGGDYGHDGGDRRPFSPQQEAVQQVAAAQPGSEAPHQWQQRQQSQQQYWSQTPAPEWRGRGRGRGGGRGRGTPQPFSPTGDTFQTRGAPGARESPFAPSSAPPGLPQQQGPLPAQQMQYSGPPHQQQQRPPHEQQMQPRERPLQQQQRPPSAQQMQAEGAHRQSPRQQHPQSQKDDDISQKMKNLSLDTLNMPVRPNILEGGSKGRKTVVDTNHFRLDLSKLKNKTVMHYDVAISPDRPKRLFRSAILALQQAYFPTRHPAFDGRKNMIASSYLPHLGRGEELTATVTVMDEEKNLPKDFEIKVKLVDEVDLTCLNSYMREETNLVLPQKAIQVLDIVIRNAPAQRFTQVGRSFFTTPKEVLPLGNGMHMWLGFYQSVILGWKPFLNVDVAHKGFPADKNVSEIMAEVVGSRNATFNPDVELNRDQVADLTAFLRGLKVEYKLPDQTTSKRVYRVNSAVLSARRQEFKLADGRPITVQEYFRREKKYTLKYPNLPCLHVGAQNRATPIFLPVELCTIVKGQVTFKKMNEPQTSAMIKYAATSTVERKSKIDHSIRQADYNSDAGIKEFGISVSSQFESVNARILDAPQIIYGNEKKVQPEGGKWQAQPFLRSRSLENWVIINYRTRISTDDLWRFGEQMKDVGKKLGMAITTPQDVIPLDRRFQPYKLSGLLESLKDSGAELAVVVIDDRRADYAQVKQFAELQVGLLTQCLKWKTVSRSNYSTVQNILLKVNSKLNGVNHNLAPLIRPPCLHEPIMIIGADVTHPSPDQRNIPSVAAVCASHDPDAFKYNIQYRLQPPRTEIIQDLKEIMTKHLMFFYKETRHKPRRLIFYRDGVSEGQFAMVLREELTQIRNACRGLEESYEPPITFLVVQKRHHTRFFPKKREDEDGRNKNVPAGTIVDTSITHPRHIDFYLVSHASIQGVSRPTKYRTLWDDSNMDIDELEELTYYLCHLFSRCTRSVSYPAPTYYAHLAAFRARMYIEGQTINLDRLPHEQAQRIIKDNIIKNSPMFFV</sequence>
<dbReference type="EMBL" id="MW962453">
    <property type="protein sequence ID" value="QVD39219.1"/>
    <property type="molecule type" value="mRNA"/>
</dbReference>
<feature type="compositionally biased region" description="Basic and acidic residues" evidence="2">
    <location>
        <begin position="136"/>
        <end position="149"/>
    </location>
</feature>
<feature type="compositionally biased region" description="Low complexity" evidence="2">
    <location>
        <begin position="47"/>
        <end position="61"/>
    </location>
</feature>
<dbReference type="CDD" id="cd02846">
    <property type="entry name" value="PAZ_argonaute_like"/>
    <property type="match status" value="1"/>
</dbReference>
<feature type="region of interest" description="Disordered" evidence="2">
    <location>
        <begin position="1"/>
        <end position="313"/>
    </location>
</feature>
<evidence type="ECO:0000256" key="1">
    <source>
        <dbReference type="RuleBase" id="RU361178"/>
    </source>
</evidence>
<dbReference type="Gene3D" id="3.30.420.10">
    <property type="entry name" value="Ribonuclease H-like superfamily/Ribonuclease H"/>
    <property type="match status" value="1"/>
</dbReference>
<feature type="compositionally biased region" description="Low complexity" evidence="2">
    <location>
        <begin position="172"/>
        <end position="186"/>
    </location>
</feature>
<dbReference type="InterPro" id="IPR032474">
    <property type="entry name" value="Argonaute_N"/>
</dbReference>
<dbReference type="SMART" id="SM00949">
    <property type="entry name" value="PAZ"/>
    <property type="match status" value="1"/>
</dbReference>